<sequence>FNTKLPGGGGSSSGAIATFLLCGYLWELVIISFSLVFALMVGTRCIKGLAGRRNYSNGSVEVPFSLLYPENNVDEEISCPIPGSSTKICRKYFQAAPPPPPSSSQSGNSDEAKLQPQPRLSSPLEFDDDIPATPIDSNFNTQREAAASLLQPAQPQQKLSMGSRINTTTVIVFPQLPTKYSSNLSLPSLFRKSISNGGTVDKRSSETLVSLGKQHQSLKCGGGGPKNQQNSRNGIVWTILRLITMYPILLLVAVRLPSIIITLVSVSLLTDNSGDVASGNSSSSRRTPMLLTSSLFLNSIYGIALFVAFMINPGLDVSLWRKK</sequence>
<feature type="region of interest" description="Disordered" evidence="1">
    <location>
        <begin position="92"/>
        <end position="137"/>
    </location>
</feature>
<accession>A0A9W8DPA8</accession>
<protein>
    <submittedName>
        <fullName evidence="3">Uncharacterized protein</fullName>
    </submittedName>
</protein>
<evidence type="ECO:0000313" key="4">
    <source>
        <dbReference type="Proteomes" id="UP001150538"/>
    </source>
</evidence>
<organism evidence="3 4">
    <name type="scientific">Mycoemilia scoparia</name>
    <dbReference type="NCBI Taxonomy" id="417184"/>
    <lineage>
        <taxon>Eukaryota</taxon>
        <taxon>Fungi</taxon>
        <taxon>Fungi incertae sedis</taxon>
        <taxon>Zoopagomycota</taxon>
        <taxon>Kickxellomycotina</taxon>
        <taxon>Kickxellomycetes</taxon>
        <taxon>Kickxellales</taxon>
        <taxon>Kickxellaceae</taxon>
        <taxon>Mycoemilia</taxon>
    </lineage>
</organism>
<keyword evidence="2" id="KW-0472">Membrane</keyword>
<reference evidence="3" key="1">
    <citation type="submission" date="2022-07" db="EMBL/GenBank/DDBJ databases">
        <title>Phylogenomic reconstructions and comparative analyses of Kickxellomycotina fungi.</title>
        <authorList>
            <person name="Reynolds N.K."/>
            <person name="Stajich J.E."/>
            <person name="Barry K."/>
            <person name="Grigoriev I.V."/>
            <person name="Crous P."/>
            <person name="Smith M.E."/>
        </authorList>
    </citation>
    <scope>NUCLEOTIDE SEQUENCE</scope>
    <source>
        <strain evidence="3">NBRC 100468</strain>
    </source>
</reference>
<feature type="transmembrane region" description="Helical" evidence="2">
    <location>
        <begin position="248"/>
        <end position="269"/>
    </location>
</feature>
<dbReference type="AlphaFoldDB" id="A0A9W8DPA8"/>
<keyword evidence="4" id="KW-1185">Reference proteome</keyword>
<evidence type="ECO:0000256" key="1">
    <source>
        <dbReference type="SAM" id="MobiDB-lite"/>
    </source>
</evidence>
<gene>
    <name evidence="3" type="ORF">H4219_005819</name>
</gene>
<evidence type="ECO:0000313" key="3">
    <source>
        <dbReference type="EMBL" id="KAJ1911815.1"/>
    </source>
</evidence>
<feature type="transmembrane region" description="Helical" evidence="2">
    <location>
        <begin position="15"/>
        <end position="42"/>
    </location>
</feature>
<keyword evidence="2" id="KW-1133">Transmembrane helix</keyword>
<name>A0A9W8DPA8_9FUNG</name>
<evidence type="ECO:0000256" key="2">
    <source>
        <dbReference type="SAM" id="Phobius"/>
    </source>
</evidence>
<keyword evidence="2" id="KW-0812">Transmembrane</keyword>
<comment type="caution">
    <text evidence="3">The sequence shown here is derived from an EMBL/GenBank/DDBJ whole genome shotgun (WGS) entry which is preliminary data.</text>
</comment>
<proteinExistence type="predicted"/>
<dbReference type="Proteomes" id="UP001150538">
    <property type="component" value="Unassembled WGS sequence"/>
</dbReference>
<feature type="transmembrane region" description="Helical" evidence="2">
    <location>
        <begin position="289"/>
        <end position="311"/>
    </location>
</feature>
<dbReference type="EMBL" id="JANBPU010000406">
    <property type="protein sequence ID" value="KAJ1911815.1"/>
    <property type="molecule type" value="Genomic_DNA"/>
</dbReference>
<feature type="non-terminal residue" evidence="3">
    <location>
        <position position="1"/>
    </location>
</feature>